<organism evidence="2">
    <name type="scientific">Brachypodium distachyon</name>
    <name type="common">Purple false brome</name>
    <name type="synonym">Trachynia distachya</name>
    <dbReference type="NCBI Taxonomy" id="15368"/>
    <lineage>
        <taxon>Eukaryota</taxon>
        <taxon>Viridiplantae</taxon>
        <taxon>Streptophyta</taxon>
        <taxon>Embryophyta</taxon>
        <taxon>Tracheophyta</taxon>
        <taxon>Spermatophyta</taxon>
        <taxon>Magnoliopsida</taxon>
        <taxon>Liliopsida</taxon>
        <taxon>Poales</taxon>
        <taxon>Poaceae</taxon>
        <taxon>BOP clade</taxon>
        <taxon>Pooideae</taxon>
        <taxon>Stipodae</taxon>
        <taxon>Brachypodieae</taxon>
        <taxon>Brachypodium</taxon>
    </lineage>
</organism>
<gene>
    <name evidence="2" type="ORF">BRADI_4g13208v3</name>
</gene>
<evidence type="ECO:0000256" key="1">
    <source>
        <dbReference type="SAM" id="MobiDB-lite"/>
    </source>
</evidence>
<sequence length="162" mass="17493">MDPSPTRHRGAFLMTESSRQDHDGGSARQLARPAPPTCRRRFKVGRVRFRQIGSSRKDHGRGSVRQTPPDFAASATNATTLRPLSGLALPTATPPLGALAPPTVLSDPAVDLPTCILLGTQSEDKATSLATELIFTEFNFADLESDIDKTDSDDEDEYSIKA</sequence>
<reference evidence="3" key="3">
    <citation type="submission" date="2018-08" db="UniProtKB">
        <authorList>
            <consortium name="EnsemblPlants"/>
        </authorList>
    </citation>
    <scope>IDENTIFICATION</scope>
    <source>
        <strain evidence="3">cv. Bd21</strain>
    </source>
</reference>
<dbReference type="Proteomes" id="UP000008810">
    <property type="component" value="Chromosome 4"/>
</dbReference>
<keyword evidence="4" id="KW-1185">Reference proteome</keyword>
<evidence type="ECO:0000313" key="3">
    <source>
        <dbReference type="EnsemblPlants" id="KQJ87725"/>
    </source>
</evidence>
<dbReference type="EnsemblPlants" id="KQJ87725">
    <property type="protein sequence ID" value="KQJ87725"/>
    <property type="gene ID" value="BRADI_4g13208v3"/>
</dbReference>
<evidence type="ECO:0000313" key="4">
    <source>
        <dbReference type="Proteomes" id="UP000008810"/>
    </source>
</evidence>
<reference evidence="2" key="2">
    <citation type="submission" date="2017-06" db="EMBL/GenBank/DDBJ databases">
        <title>WGS assembly of Brachypodium distachyon.</title>
        <authorList>
            <consortium name="The International Brachypodium Initiative"/>
            <person name="Lucas S."/>
            <person name="Harmon-Smith M."/>
            <person name="Lail K."/>
            <person name="Tice H."/>
            <person name="Grimwood J."/>
            <person name="Bruce D."/>
            <person name="Barry K."/>
            <person name="Shu S."/>
            <person name="Lindquist E."/>
            <person name="Wang M."/>
            <person name="Pitluck S."/>
            <person name="Vogel J.P."/>
            <person name="Garvin D.F."/>
            <person name="Mockler T.C."/>
            <person name="Schmutz J."/>
            <person name="Rokhsar D."/>
            <person name="Bevan M.W."/>
        </authorList>
    </citation>
    <scope>NUCLEOTIDE SEQUENCE</scope>
    <source>
        <strain evidence="2">Bd21</strain>
    </source>
</reference>
<feature type="compositionally biased region" description="Basic residues" evidence="1">
    <location>
        <begin position="1"/>
        <end position="10"/>
    </location>
</feature>
<feature type="region of interest" description="Disordered" evidence="1">
    <location>
        <begin position="1"/>
        <end position="39"/>
    </location>
</feature>
<feature type="region of interest" description="Disordered" evidence="1">
    <location>
        <begin position="51"/>
        <end position="76"/>
    </location>
</feature>
<dbReference type="AlphaFoldDB" id="I1IK81"/>
<dbReference type="HOGENOM" id="CLU_1637738_0_0_1"/>
<name>I1IK81_BRADI</name>
<protein>
    <submittedName>
        <fullName evidence="2 3">Uncharacterized protein</fullName>
    </submittedName>
</protein>
<evidence type="ECO:0000313" key="2">
    <source>
        <dbReference type="EMBL" id="KQJ87725.1"/>
    </source>
</evidence>
<proteinExistence type="predicted"/>
<accession>I1IK81</accession>
<reference evidence="2 3" key="1">
    <citation type="journal article" date="2010" name="Nature">
        <title>Genome sequencing and analysis of the model grass Brachypodium distachyon.</title>
        <authorList>
            <consortium name="International Brachypodium Initiative"/>
        </authorList>
    </citation>
    <scope>NUCLEOTIDE SEQUENCE [LARGE SCALE GENOMIC DNA]</scope>
    <source>
        <strain evidence="2 3">Bd21</strain>
    </source>
</reference>
<dbReference type="EMBL" id="CM000883">
    <property type="protein sequence ID" value="KQJ87725.1"/>
    <property type="molecule type" value="Genomic_DNA"/>
</dbReference>
<dbReference type="InParanoid" id="I1IK81"/>
<dbReference type="Gramene" id="KQJ87725">
    <property type="protein sequence ID" value="KQJ87725"/>
    <property type="gene ID" value="BRADI_4g13208v3"/>
</dbReference>